<evidence type="ECO:0000256" key="2">
    <source>
        <dbReference type="ARBA" id="ARBA00022729"/>
    </source>
</evidence>
<dbReference type="HOGENOM" id="CLU_299847_0_0_1"/>
<dbReference type="Gene3D" id="2.60.40.420">
    <property type="entry name" value="Cupredoxins - blue copper proteins"/>
    <property type="match status" value="1"/>
</dbReference>
<sequence length="1123" mass="121708">MVCHRMLPLLVVAVALLPAAAVATNYTVGDEKGWNPDVDYTSWVKKHRPFYKGDWLLFEYQNGRSDVVQVDEVGYDNCDKANAISSYSKGHSYAFQLKEAKDYYFICSYGYCYNGMKLAVTAKKGSASSSSGSGDSSSSSSKSDTASSKSKSSAAASSLAKSPYAAFLAIAWREGGADSASTTARSPPLRRPLPRGSPPPPPATLQLCVGHRCLVFHLAHADAIPAALRRFLADPRVTFVGSGSSNDRRMLTAYYDLHVASARELRAVAGMGNASMEAMADRFLGYPGIAKPMNVAMSAWHAPYLSIEQVEYACVDAYLAFRLAVHLCPAPARQPVLRAPPPPAPRAPVYHHPLPLGPRVAVLAAPAPRPPRHAPVRARAAPPVYRAVARAEPAAAQTHWALVATAVDDDASESEYSSKITDNVRPRVAASDSDIEEEDDDGLSMIHSSSYASDDHVFSSDDFELVGHGLLSSDDEDGYEDFVLGMGALNIDIDDNDDKGYNGNTSIGILTVQSYNEHSSIGILTVENYDMAGTEEMFVRNGVATLEEVEEDDIVTGAGTVTVDEGGGGYEAFEGNSQAFDDVEEGGYVEDDWYDEDEEELLDYDTIACLRNQATSLGVLFAARAMAGKRPGDAPAGDTAAKRARTAARRQKTTVSARLRRSETKHDTYVVRVGASRVVATVTARPAVARRWVFSTRWRHGRRLRSGAGLTVAMGVQWTPPSRALAGGAEPRPGTLQLCVGSRCLVFQVAQGNAVPAALRRFLADGGVAAFVGYGIRSDCRKLAAHHGLHVACTRELRAVTGMGSASMARMAEELLGLAGIKKPAAVGRSRWDAPKLSKKQVKYACVDAFLSHRLGVHVGAAPPSTSSSDSAFSASMAKINDVVSQETPRRSQEAHRRRRAMVAAKTTTVSTRLRRCMRAHDEYVVRVGSHRRRRRRLLATVTAHPGVARRWVHTTLWRHARRLRSGDGITVGMGVQWTPPFRAPAAAARRPCTLQLCVGHRCLVFQLARAGAVPAVLRRFMADARAAFVAHNVRHDCRKLEEHHGLEVARGVELRRLVAGMGNASMERMAEEHLGLVGVWKPRRVGTSRWHARRLTKGQVEYACVDACLSFHLGVHLDAGDI</sequence>
<dbReference type="InterPro" id="IPR003245">
    <property type="entry name" value="Phytocyanin_dom"/>
</dbReference>
<feature type="domain" description="Phytocyanin" evidence="10">
    <location>
        <begin position="24"/>
        <end position="124"/>
    </location>
</feature>
<dbReference type="InterPro" id="IPR051132">
    <property type="entry name" value="3-5_Exonuclease_domain"/>
</dbReference>
<dbReference type="EnsemblPlants" id="ORUFI07G00840.1">
    <property type="protein sequence ID" value="ORUFI07G00840.1"/>
    <property type="gene ID" value="ORUFI07G00840"/>
</dbReference>
<evidence type="ECO:0000256" key="9">
    <source>
        <dbReference type="SAM" id="SignalP"/>
    </source>
</evidence>
<dbReference type="Gramene" id="ORUFI07G00840.1">
    <property type="protein sequence ID" value="ORUFI07G00840.1"/>
    <property type="gene ID" value="ORUFI07G00840"/>
</dbReference>
<dbReference type="GO" id="GO:0006139">
    <property type="term" value="P:nucleobase-containing compound metabolic process"/>
    <property type="evidence" value="ECO:0007669"/>
    <property type="project" value="InterPro"/>
</dbReference>
<dbReference type="GO" id="GO:0005634">
    <property type="term" value="C:nucleus"/>
    <property type="evidence" value="ECO:0007669"/>
    <property type="project" value="TreeGrafter"/>
</dbReference>
<dbReference type="InterPro" id="IPR012337">
    <property type="entry name" value="RNaseH-like_sf"/>
</dbReference>
<keyword evidence="1" id="KW-0540">Nuclease</keyword>
<evidence type="ECO:0000256" key="7">
    <source>
        <dbReference type="ARBA" id="ARBA00037626"/>
    </source>
</evidence>
<feature type="region of interest" description="Disordered" evidence="8">
    <location>
        <begin position="178"/>
        <end position="202"/>
    </location>
</feature>
<evidence type="ECO:0000256" key="5">
    <source>
        <dbReference type="ARBA" id="ARBA00023180"/>
    </source>
</evidence>
<reference evidence="12" key="1">
    <citation type="submission" date="2013-06" db="EMBL/GenBank/DDBJ databases">
        <authorList>
            <person name="Zhao Q."/>
        </authorList>
    </citation>
    <scope>NUCLEOTIDE SEQUENCE</scope>
    <source>
        <strain evidence="12">cv. W1943</strain>
    </source>
</reference>
<reference evidence="11" key="2">
    <citation type="submission" date="2015-06" db="UniProtKB">
        <authorList>
            <consortium name="EnsemblPlants"/>
        </authorList>
    </citation>
    <scope>IDENTIFICATION</scope>
</reference>
<evidence type="ECO:0000256" key="3">
    <source>
        <dbReference type="ARBA" id="ARBA00022801"/>
    </source>
</evidence>
<dbReference type="AlphaFoldDB" id="A0A0E0Q3B1"/>
<dbReference type="eggNOG" id="KOG4373">
    <property type="taxonomic scope" value="Eukaryota"/>
</dbReference>
<evidence type="ECO:0000256" key="1">
    <source>
        <dbReference type="ARBA" id="ARBA00022722"/>
    </source>
</evidence>
<keyword evidence="12" id="KW-1185">Reference proteome</keyword>
<name>A0A0E0Q3B1_ORYRU</name>
<keyword evidence="4" id="KW-1015">Disulfide bond</keyword>
<dbReference type="GO" id="GO:0003676">
    <property type="term" value="F:nucleic acid binding"/>
    <property type="evidence" value="ECO:0007669"/>
    <property type="project" value="InterPro"/>
</dbReference>
<evidence type="ECO:0000256" key="6">
    <source>
        <dbReference type="ARBA" id="ARBA00035011"/>
    </source>
</evidence>
<dbReference type="CDD" id="cd06141">
    <property type="entry name" value="WRN_exo"/>
    <property type="match status" value="3"/>
</dbReference>
<evidence type="ECO:0000256" key="8">
    <source>
        <dbReference type="SAM" id="MobiDB-lite"/>
    </source>
</evidence>
<dbReference type="FunFam" id="2.60.40.420:FF:000018">
    <property type="entry name" value="Lamin-like protein"/>
    <property type="match status" value="1"/>
</dbReference>
<dbReference type="Proteomes" id="UP000008022">
    <property type="component" value="Unassembled WGS sequence"/>
</dbReference>
<feature type="signal peptide" evidence="9">
    <location>
        <begin position="1"/>
        <end position="23"/>
    </location>
</feature>
<dbReference type="GO" id="GO:0008408">
    <property type="term" value="F:3'-5' exonuclease activity"/>
    <property type="evidence" value="ECO:0007669"/>
    <property type="project" value="InterPro"/>
</dbReference>
<dbReference type="InterPro" id="IPR002562">
    <property type="entry name" value="3'-5'_exonuclease_dom"/>
</dbReference>
<dbReference type="STRING" id="4529.A0A0E0Q3B1"/>
<feature type="chain" id="PRO_5002370773" description="Phytocyanin domain-containing protein" evidence="9">
    <location>
        <begin position="24"/>
        <end position="1123"/>
    </location>
</feature>
<dbReference type="InterPro" id="IPR008972">
    <property type="entry name" value="Cupredoxin"/>
</dbReference>
<evidence type="ECO:0000256" key="4">
    <source>
        <dbReference type="ARBA" id="ARBA00023157"/>
    </source>
</evidence>
<keyword evidence="2 9" id="KW-0732">Signal</keyword>
<evidence type="ECO:0000313" key="11">
    <source>
        <dbReference type="EnsemblPlants" id="ORUFI07G00840.1"/>
    </source>
</evidence>
<feature type="region of interest" description="Disordered" evidence="8">
    <location>
        <begin position="127"/>
        <end position="149"/>
    </location>
</feature>
<dbReference type="InterPro" id="IPR036397">
    <property type="entry name" value="RNaseH_sf"/>
</dbReference>
<dbReference type="SUPFAM" id="SSF53098">
    <property type="entry name" value="Ribonuclease H-like"/>
    <property type="match status" value="3"/>
</dbReference>
<dbReference type="SUPFAM" id="SSF49503">
    <property type="entry name" value="Cupredoxins"/>
    <property type="match status" value="1"/>
</dbReference>
<evidence type="ECO:0000313" key="12">
    <source>
        <dbReference type="Proteomes" id="UP000008022"/>
    </source>
</evidence>
<evidence type="ECO:0000259" key="10">
    <source>
        <dbReference type="PROSITE" id="PS51485"/>
    </source>
</evidence>
<keyword evidence="5" id="KW-0325">Glycoprotein</keyword>
<keyword evidence="3" id="KW-0378">Hydrolase</keyword>
<dbReference type="PROSITE" id="PS51485">
    <property type="entry name" value="PHYTOCYANIN"/>
    <property type="match status" value="1"/>
</dbReference>
<organism evidence="11 12">
    <name type="scientific">Oryza rufipogon</name>
    <name type="common">Brownbeard rice</name>
    <name type="synonym">Asian wild rice</name>
    <dbReference type="NCBI Taxonomy" id="4529"/>
    <lineage>
        <taxon>Eukaryota</taxon>
        <taxon>Viridiplantae</taxon>
        <taxon>Streptophyta</taxon>
        <taxon>Embryophyta</taxon>
        <taxon>Tracheophyta</taxon>
        <taxon>Spermatophyta</taxon>
        <taxon>Magnoliopsida</taxon>
        <taxon>Liliopsida</taxon>
        <taxon>Poales</taxon>
        <taxon>Poaceae</taxon>
        <taxon>BOP clade</taxon>
        <taxon>Oryzoideae</taxon>
        <taxon>Oryzeae</taxon>
        <taxon>Oryzinae</taxon>
        <taxon>Oryza</taxon>
    </lineage>
</organism>
<dbReference type="Pfam" id="PF02298">
    <property type="entry name" value="Cu_bind_like"/>
    <property type="match status" value="1"/>
</dbReference>
<dbReference type="GO" id="GO:0005737">
    <property type="term" value="C:cytoplasm"/>
    <property type="evidence" value="ECO:0007669"/>
    <property type="project" value="TreeGrafter"/>
</dbReference>
<dbReference type="CDD" id="cd11017">
    <property type="entry name" value="Phytocyanin_like_1"/>
    <property type="match status" value="1"/>
</dbReference>
<feature type="compositionally biased region" description="Pro residues" evidence="8">
    <location>
        <begin position="189"/>
        <end position="202"/>
    </location>
</feature>
<dbReference type="Gene3D" id="3.30.420.10">
    <property type="entry name" value="Ribonuclease H-like superfamily/Ribonuclease H"/>
    <property type="match status" value="3"/>
</dbReference>
<accession>A0A0E0Q3B1</accession>
<comment type="similarity">
    <text evidence="6">Belongs to the early nodulin-like (ENODL) family.</text>
</comment>
<proteinExistence type="inferred from homology"/>
<dbReference type="GO" id="GO:0009055">
    <property type="term" value="F:electron transfer activity"/>
    <property type="evidence" value="ECO:0007669"/>
    <property type="project" value="InterPro"/>
</dbReference>
<dbReference type="Pfam" id="PF01612">
    <property type="entry name" value="DNA_pol_A_exo1"/>
    <property type="match status" value="3"/>
</dbReference>
<dbReference type="PANTHER" id="PTHR13620:SF59">
    <property type="entry name" value="POLYNUCLEOTIDYL TRANSFERASE, RIBONUCLEASE H-LIKE SUPERFAMILY PROTEIN"/>
    <property type="match status" value="1"/>
</dbReference>
<dbReference type="PANTHER" id="PTHR13620">
    <property type="entry name" value="3-5 EXONUCLEASE"/>
    <property type="match status" value="1"/>
</dbReference>
<comment type="function">
    <text evidence="7">May act as a carbohydrate transporter.</text>
</comment>
<protein>
    <recommendedName>
        <fullName evidence="10">Phytocyanin domain-containing protein</fullName>
    </recommendedName>
</protein>